<evidence type="ECO:0000259" key="1">
    <source>
        <dbReference type="Pfam" id="PF03819"/>
    </source>
</evidence>
<dbReference type="GO" id="GO:0046081">
    <property type="term" value="P:dUTP catabolic process"/>
    <property type="evidence" value="ECO:0007669"/>
    <property type="project" value="TreeGrafter"/>
</dbReference>
<dbReference type="InterPro" id="IPR048015">
    <property type="entry name" value="NTP-PPase_MazG-like_N"/>
</dbReference>
<dbReference type="PANTHER" id="PTHR30522">
    <property type="entry name" value="NUCLEOSIDE TRIPHOSPHATE PYROPHOSPHOHYDROLASE"/>
    <property type="match status" value="1"/>
</dbReference>
<dbReference type="OrthoDB" id="9808939at2"/>
<dbReference type="GO" id="GO:0046047">
    <property type="term" value="P:TTP catabolic process"/>
    <property type="evidence" value="ECO:0007669"/>
    <property type="project" value="TreeGrafter"/>
</dbReference>
<dbReference type="RefSeq" id="WP_070705619.1">
    <property type="nucleotide sequence ID" value="NZ_JBHLVH010000017.1"/>
</dbReference>
<protein>
    <recommendedName>
        <fullName evidence="1">NTP pyrophosphohydrolase MazG-like domain-containing protein</fullName>
    </recommendedName>
</protein>
<accession>A0A2I1P8L7</accession>
<dbReference type="CDD" id="cd11528">
    <property type="entry name" value="NTP-PPase_MazG_Nterm"/>
    <property type="match status" value="1"/>
</dbReference>
<evidence type="ECO:0000313" key="3">
    <source>
        <dbReference type="Proteomes" id="UP000234206"/>
    </source>
</evidence>
<comment type="caution">
    <text evidence="2">The sequence shown here is derived from an EMBL/GenBank/DDBJ whole genome shotgun (WGS) entry which is preliminary data.</text>
</comment>
<keyword evidence="3" id="KW-1185">Reference proteome</keyword>
<dbReference type="GO" id="GO:0046061">
    <property type="term" value="P:dATP catabolic process"/>
    <property type="evidence" value="ECO:0007669"/>
    <property type="project" value="TreeGrafter"/>
</dbReference>
<sequence length="143" mass="15337">MSGEQRGDGATAAPGASLARVVELMARLHAPDGCAWSRAQTHASLAPYATEEAAEVREAIDEGDPQHLCEELGDLLWQVVVHSQLASAAGQFTIDDVVATLEAKVVRRHPHVFDPEVPNVATAEEVVPIYQAAKAREKAARHQ</sequence>
<dbReference type="PANTHER" id="PTHR30522:SF0">
    <property type="entry name" value="NUCLEOSIDE TRIPHOSPHATE PYROPHOSPHOHYDROLASE"/>
    <property type="match status" value="1"/>
</dbReference>
<organism evidence="2 3">
    <name type="scientific">Kytococcus schroeteri</name>
    <dbReference type="NCBI Taxonomy" id="138300"/>
    <lineage>
        <taxon>Bacteria</taxon>
        <taxon>Bacillati</taxon>
        <taxon>Actinomycetota</taxon>
        <taxon>Actinomycetes</taxon>
        <taxon>Micrococcales</taxon>
        <taxon>Kytococcaceae</taxon>
        <taxon>Kytococcus</taxon>
    </lineage>
</organism>
<feature type="domain" description="NTP pyrophosphohydrolase MazG-like" evidence="1">
    <location>
        <begin position="40"/>
        <end position="113"/>
    </location>
</feature>
<gene>
    <name evidence="2" type="ORF">CYJ76_10145</name>
</gene>
<dbReference type="Gene3D" id="1.10.287.1080">
    <property type="entry name" value="MazG-like"/>
    <property type="match status" value="1"/>
</dbReference>
<dbReference type="AlphaFoldDB" id="A0A2I1P8L7"/>
<dbReference type="GO" id="GO:0046052">
    <property type="term" value="P:UTP catabolic process"/>
    <property type="evidence" value="ECO:0007669"/>
    <property type="project" value="TreeGrafter"/>
</dbReference>
<dbReference type="EMBL" id="PKIZ01000022">
    <property type="protein sequence ID" value="PKZ40951.1"/>
    <property type="molecule type" value="Genomic_DNA"/>
</dbReference>
<dbReference type="Proteomes" id="UP000234206">
    <property type="component" value="Unassembled WGS sequence"/>
</dbReference>
<reference evidence="2 3" key="1">
    <citation type="submission" date="2017-12" db="EMBL/GenBank/DDBJ databases">
        <title>Phylogenetic diversity of female urinary microbiome.</title>
        <authorList>
            <person name="Thomas-White K."/>
            <person name="Wolfe A.J."/>
        </authorList>
    </citation>
    <scope>NUCLEOTIDE SEQUENCE [LARGE SCALE GENOMIC DNA]</scope>
    <source>
        <strain evidence="2 3">UMB1298</strain>
    </source>
</reference>
<dbReference type="GO" id="GO:0006203">
    <property type="term" value="P:dGTP catabolic process"/>
    <property type="evidence" value="ECO:0007669"/>
    <property type="project" value="TreeGrafter"/>
</dbReference>
<dbReference type="InterPro" id="IPR004518">
    <property type="entry name" value="MazG-like_dom"/>
</dbReference>
<dbReference type="Pfam" id="PF03819">
    <property type="entry name" value="MazG"/>
    <property type="match status" value="1"/>
</dbReference>
<proteinExistence type="predicted"/>
<dbReference type="InterPro" id="IPR011551">
    <property type="entry name" value="NTP_PyrPHydrolase_MazG"/>
</dbReference>
<dbReference type="GO" id="GO:0046076">
    <property type="term" value="P:dTTP catabolic process"/>
    <property type="evidence" value="ECO:0007669"/>
    <property type="project" value="TreeGrafter"/>
</dbReference>
<name>A0A2I1P8L7_9MICO</name>
<dbReference type="GO" id="GO:0006950">
    <property type="term" value="P:response to stress"/>
    <property type="evidence" value="ECO:0007669"/>
    <property type="project" value="UniProtKB-ARBA"/>
</dbReference>
<evidence type="ECO:0000313" key="2">
    <source>
        <dbReference type="EMBL" id="PKZ40951.1"/>
    </source>
</evidence>
<dbReference type="FunFam" id="1.10.287.1080:FF:000001">
    <property type="entry name" value="Nucleoside triphosphate pyrophosphohydrolase"/>
    <property type="match status" value="1"/>
</dbReference>
<dbReference type="GO" id="GO:0047429">
    <property type="term" value="F:nucleoside triphosphate diphosphatase activity"/>
    <property type="evidence" value="ECO:0007669"/>
    <property type="project" value="TreeGrafter"/>
</dbReference>
<dbReference type="SUPFAM" id="SSF101386">
    <property type="entry name" value="all-alpha NTP pyrophosphatases"/>
    <property type="match status" value="1"/>
</dbReference>